<evidence type="ECO:0000256" key="1">
    <source>
        <dbReference type="SAM" id="Coils"/>
    </source>
</evidence>
<dbReference type="GeneID" id="63918348"/>
<evidence type="ECO:0000313" key="4">
    <source>
        <dbReference type="Proteomes" id="UP000030672"/>
    </source>
</evidence>
<feature type="region of interest" description="Disordered" evidence="2">
    <location>
        <begin position="49"/>
        <end position="80"/>
    </location>
</feature>
<feature type="region of interest" description="Disordered" evidence="2">
    <location>
        <begin position="112"/>
        <end position="143"/>
    </location>
</feature>
<sequence length="189" mass="21516">MLSLYSPAWTELPELRASNVSGYQLSASSQQAKVHNSFDERIMSVTQQQVPASRTQAAKNDGDVLSSATNSSLVSDNNPSLSSRCMTFQTRIDSYTIELDRLEAMNKAIHKKYDKRKQEQQRDRLIDSASPEPDRGSATVRKDKHKMVLKKLRQRRRRLTRGLAVMKEKMEKLKTEIESVSQEMNVGDL</sequence>
<reference evidence="3 4" key="1">
    <citation type="journal article" date="2014" name="BMC Genomics">
        <title>Genome sequencing of four Aureobasidium pullulans varieties: biotechnological potential, stress tolerance, and description of new species.</title>
        <authorList>
            <person name="Gostin Ar C."/>
            <person name="Ohm R.A."/>
            <person name="Kogej T."/>
            <person name="Sonjak S."/>
            <person name="Turk M."/>
            <person name="Zajc J."/>
            <person name="Zalar P."/>
            <person name="Grube M."/>
            <person name="Sun H."/>
            <person name="Han J."/>
            <person name="Sharma A."/>
            <person name="Chiniquy J."/>
            <person name="Ngan C.Y."/>
            <person name="Lipzen A."/>
            <person name="Barry K."/>
            <person name="Grigoriev I.V."/>
            <person name="Gunde-Cimerman N."/>
        </authorList>
    </citation>
    <scope>NUCLEOTIDE SEQUENCE [LARGE SCALE GENOMIC DNA]</scope>
    <source>
        <strain evidence="3 4">CBS 110374</strain>
    </source>
</reference>
<feature type="compositionally biased region" description="Polar residues" evidence="2">
    <location>
        <begin position="66"/>
        <end position="80"/>
    </location>
</feature>
<evidence type="ECO:0000313" key="3">
    <source>
        <dbReference type="EMBL" id="KEQ60858.1"/>
    </source>
</evidence>
<feature type="compositionally biased region" description="Polar residues" evidence="2">
    <location>
        <begin position="49"/>
        <end position="58"/>
    </location>
</feature>
<dbReference type="Proteomes" id="UP000030672">
    <property type="component" value="Unassembled WGS sequence"/>
</dbReference>
<dbReference type="AlphaFoldDB" id="A0A074VK01"/>
<name>A0A074VK01_AURM1</name>
<dbReference type="EMBL" id="KL584840">
    <property type="protein sequence ID" value="KEQ60858.1"/>
    <property type="molecule type" value="Genomic_DNA"/>
</dbReference>
<keyword evidence="4" id="KW-1185">Reference proteome</keyword>
<dbReference type="RefSeq" id="XP_040877881.1">
    <property type="nucleotide sequence ID" value="XM_041024975.1"/>
</dbReference>
<dbReference type="HOGENOM" id="CLU_1434182_0_0_1"/>
<protein>
    <submittedName>
        <fullName evidence="3">Uncharacterized protein</fullName>
    </submittedName>
</protein>
<proteinExistence type="predicted"/>
<organism evidence="3 4">
    <name type="scientific">Aureobasidium melanogenum (strain CBS 110374)</name>
    <name type="common">Aureobasidium pullulans var. melanogenum</name>
    <dbReference type="NCBI Taxonomy" id="1043003"/>
    <lineage>
        <taxon>Eukaryota</taxon>
        <taxon>Fungi</taxon>
        <taxon>Dikarya</taxon>
        <taxon>Ascomycota</taxon>
        <taxon>Pezizomycotina</taxon>
        <taxon>Dothideomycetes</taxon>
        <taxon>Dothideomycetidae</taxon>
        <taxon>Dothideales</taxon>
        <taxon>Saccotheciaceae</taxon>
        <taxon>Aureobasidium</taxon>
    </lineage>
</organism>
<feature type="compositionally biased region" description="Basic and acidic residues" evidence="2">
    <location>
        <begin position="116"/>
        <end position="126"/>
    </location>
</feature>
<keyword evidence="1" id="KW-0175">Coiled coil</keyword>
<evidence type="ECO:0000256" key="2">
    <source>
        <dbReference type="SAM" id="MobiDB-lite"/>
    </source>
</evidence>
<feature type="coiled-coil region" evidence="1">
    <location>
        <begin position="149"/>
        <end position="183"/>
    </location>
</feature>
<gene>
    <name evidence="3" type="ORF">M437DRAFT_67646</name>
</gene>
<accession>A0A074VK01</accession>